<dbReference type="GO" id="GO:0005524">
    <property type="term" value="F:ATP binding"/>
    <property type="evidence" value="ECO:0007669"/>
    <property type="project" value="UniProtKB-KW"/>
</dbReference>
<gene>
    <name evidence="14" type="ORF">BHAP_0159</name>
</gene>
<dbReference type="InterPro" id="IPR036640">
    <property type="entry name" value="ABC1_TM_sf"/>
</dbReference>
<dbReference type="PROSITE" id="PS00211">
    <property type="entry name" value="ABC_TRANSPORTER_1"/>
    <property type="match status" value="1"/>
</dbReference>
<dbReference type="PANTHER" id="PTHR43394">
    <property type="entry name" value="ATP-DEPENDENT PERMEASE MDL1, MITOCHONDRIAL"/>
    <property type="match status" value="1"/>
</dbReference>
<proteinExistence type="inferred from homology"/>
<evidence type="ECO:0000256" key="3">
    <source>
        <dbReference type="ARBA" id="ARBA00022475"/>
    </source>
</evidence>
<dbReference type="PANTHER" id="PTHR43394:SF1">
    <property type="entry name" value="ATP-BINDING CASSETTE SUB-FAMILY B MEMBER 10, MITOCHONDRIAL"/>
    <property type="match status" value="1"/>
</dbReference>
<dbReference type="SUPFAM" id="SSF90123">
    <property type="entry name" value="ABC transporter transmembrane region"/>
    <property type="match status" value="1"/>
</dbReference>
<accession>A0A261G4D7</accession>
<sequence>MSDSATATEAAIEQSRKAVEPERPKHIIRTLAGSMREYTKESLLTPLFVIVESILEIVIPTIMASLIDDGISGGSMPAIIKFGLILLLCSIASLTSGFFAGKFAAIAAAGFAKNLRRDQFEKVQGFSFTNIDRFSTGSIITRLTTDVTNLQMAYGMMIRMGVRAPIMVVVAWIFSFRISPSISFVFLACVPILAIGLCGLAVLVHPVFERVFHTYDALNNVVDENLQGVRVVKSYNREPFEISKFDRISQRIFKDFTKAERIMSFNNPLMMLCIYGSMILISWMGANQIVASGNNAAMGLTTGDLTALVTYAMQILMAMMMLSMIFVMIIISQASAERICQVLQEESTVSDPDHPVTNVADGSIVFDHVTFRYSDSSEKPVLDDIDLTIQSGMTIGIVGGTGSAKSSLVQLVPRLYDVSSGTLKVGGIDVRDYDLEVLRDQVAMVLQKNVLFSGTIKENLRWGNPNATDEEIRHACQLAQADGFIQEFPDKYDTYIEQGGTNVSGGQRQRLCIARALLKKPKILILDDSTSAVDTKTDRLIRAAFHHEIPDTTKIIIAQRVASVQESDMILVMNNGRIMARGTHDELLATCDEYRSIYESQTKNTAEGQAALEQAAAHEVAQVKRMEQEGVAR</sequence>
<evidence type="ECO:0000256" key="8">
    <source>
        <dbReference type="ARBA" id="ARBA00022989"/>
    </source>
</evidence>
<dbReference type="InterPro" id="IPR039421">
    <property type="entry name" value="Type_1_exporter"/>
</dbReference>
<dbReference type="Pfam" id="PF00664">
    <property type="entry name" value="ABC_membrane"/>
    <property type="match status" value="1"/>
</dbReference>
<dbReference type="FunFam" id="3.40.50.300:FF:000221">
    <property type="entry name" value="Multidrug ABC transporter ATP-binding protein"/>
    <property type="match status" value="1"/>
</dbReference>
<feature type="transmembrane region" description="Helical" evidence="11">
    <location>
        <begin position="269"/>
        <end position="291"/>
    </location>
</feature>
<evidence type="ECO:0000256" key="1">
    <source>
        <dbReference type="ARBA" id="ARBA00004429"/>
    </source>
</evidence>
<dbReference type="GO" id="GO:0015421">
    <property type="term" value="F:ABC-type oligopeptide transporter activity"/>
    <property type="evidence" value="ECO:0007669"/>
    <property type="project" value="TreeGrafter"/>
</dbReference>
<keyword evidence="15" id="KW-1185">Reference proteome</keyword>
<name>A0A261G4D7_9BIFI</name>
<evidence type="ECO:0000259" key="12">
    <source>
        <dbReference type="PROSITE" id="PS50893"/>
    </source>
</evidence>
<evidence type="ECO:0000256" key="9">
    <source>
        <dbReference type="ARBA" id="ARBA00023136"/>
    </source>
</evidence>
<reference evidence="14 15" key="1">
    <citation type="journal article" date="2017" name="BMC Genomics">
        <title>Comparative genomic and phylogenomic analyses of the Bifidobacteriaceae family.</title>
        <authorList>
            <person name="Lugli G.A."/>
            <person name="Milani C."/>
            <person name="Turroni F."/>
            <person name="Duranti S."/>
            <person name="Mancabelli L."/>
            <person name="Mangifesta M."/>
            <person name="Ferrario C."/>
            <person name="Modesto M."/>
            <person name="Mattarelli P."/>
            <person name="Jiri K."/>
            <person name="van Sinderen D."/>
            <person name="Ventura M."/>
        </authorList>
    </citation>
    <scope>NUCLEOTIDE SEQUENCE [LARGE SCALE GENOMIC DNA]</scope>
    <source>
        <strain evidence="14 15">DSM 100202</strain>
    </source>
</reference>
<evidence type="ECO:0000313" key="15">
    <source>
        <dbReference type="Proteomes" id="UP000216074"/>
    </source>
</evidence>
<keyword evidence="7" id="KW-0067">ATP-binding</keyword>
<feature type="transmembrane region" description="Helical" evidence="11">
    <location>
        <begin position="43"/>
        <end position="67"/>
    </location>
</feature>
<dbReference type="InterPro" id="IPR011527">
    <property type="entry name" value="ABC1_TM_dom"/>
</dbReference>
<dbReference type="Proteomes" id="UP000216074">
    <property type="component" value="Unassembled WGS sequence"/>
</dbReference>
<keyword evidence="5 11" id="KW-0812">Transmembrane</keyword>
<dbReference type="Pfam" id="PF00005">
    <property type="entry name" value="ABC_tran"/>
    <property type="match status" value="1"/>
</dbReference>
<dbReference type="PROSITE" id="PS50929">
    <property type="entry name" value="ABC_TM1F"/>
    <property type="match status" value="1"/>
</dbReference>
<keyword evidence="2" id="KW-0813">Transport</keyword>
<keyword evidence="6" id="KW-0547">Nucleotide-binding</keyword>
<dbReference type="InterPro" id="IPR027417">
    <property type="entry name" value="P-loop_NTPase"/>
</dbReference>
<dbReference type="Gene3D" id="3.40.50.300">
    <property type="entry name" value="P-loop containing nucleotide triphosphate hydrolases"/>
    <property type="match status" value="1"/>
</dbReference>
<evidence type="ECO:0000256" key="6">
    <source>
        <dbReference type="ARBA" id="ARBA00022741"/>
    </source>
</evidence>
<dbReference type="InterPro" id="IPR003593">
    <property type="entry name" value="AAA+_ATPase"/>
</dbReference>
<evidence type="ECO:0000256" key="5">
    <source>
        <dbReference type="ARBA" id="ARBA00022692"/>
    </source>
</evidence>
<feature type="transmembrane region" description="Helical" evidence="11">
    <location>
        <begin position="79"/>
        <end position="112"/>
    </location>
</feature>
<keyword evidence="9 11" id="KW-0472">Membrane</keyword>
<dbReference type="Gene3D" id="1.20.1560.10">
    <property type="entry name" value="ABC transporter type 1, transmembrane domain"/>
    <property type="match status" value="1"/>
</dbReference>
<dbReference type="GO" id="GO:0016887">
    <property type="term" value="F:ATP hydrolysis activity"/>
    <property type="evidence" value="ECO:0007669"/>
    <property type="project" value="InterPro"/>
</dbReference>
<dbReference type="RefSeq" id="WP_094728697.1">
    <property type="nucleotide sequence ID" value="NZ_MWWY01000005.1"/>
</dbReference>
<feature type="domain" description="ABC transporter" evidence="12">
    <location>
        <begin position="364"/>
        <end position="600"/>
    </location>
</feature>
<keyword evidence="3" id="KW-1003">Cell membrane</keyword>
<evidence type="ECO:0000256" key="7">
    <source>
        <dbReference type="ARBA" id="ARBA00022840"/>
    </source>
</evidence>
<keyword evidence="8 11" id="KW-1133">Transmembrane helix</keyword>
<organism evidence="14 15">
    <name type="scientific">Bifidobacterium hapali</name>
    <dbReference type="NCBI Taxonomy" id="1630172"/>
    <lineage>
        <taxon>Bacteria</taxon>
        <taxon>Bacillati</taxon>
        <taxon>Actinomycetota</taxon>
        <taxon>Actinomycetes</taxon>
        <taxon>Bifidobacteriales</taxon>
        <taxon>Bifidobacteriaceae</taxon>
        <taxon>Bifidobacterium</taxon>
    </lineage>
</organism>
<dbReference type="SMART" id="SM00382">
    <property type="entry name" value="AAA"/>
    <property type="match status" value="1"/>
</dbReference>
<evidence type="ECO:0000256" key="11">
    <source>
        <dbReference type="SAM" id="Phobius"/>
    </source>
</evidence>
<dbReference type="InterPro" id="IPR003439">
    <property type="entry name" value="ABC_transporter-like_ATP-bd"/>
</dbReference>
<evidence type="ECO:0000259" key="13">
    <source>
        <dbReference type="PROSITE" id="PS50929"/>
    </source>
</evidence>
<feature type="transmembrane region" description="Helical" evidence="11">
    <location>
        <begin position="160"/>
        <end position="178"/>
    </location>
</feature>
<evidence type="ECO:0000256" key="10">
    <source>
        <dbReference type="ARBA" id="ARBA00023455"/>
    </source>
</evidence>
<dbReference type="EMBL" id="MWWY01000005">
    <property type="protein sequence ID" value="OZG66297.1"/>
    <property type="molecule type" value="Genomic_DNA"/>
</dbReference>
<feature type="transmembrane region" description="Helical" evidence="11">
    <location>
        <begin position="184"/>
        <end position="204"/>
    </location>
</feature>
<evidence type="ECO:0000256" key="4">
    <source>
        <dbReference type="ARBA" id="ARBA00022519"/>
    </source>
</evidence>
<comment type="caution">
    <text evidence="14">The sequence shown here is derived from an EMBL/GenBank/DDBJ whole genome shotgun (WGS) entry which is preliminary data.</text>
</comment>
<evidence type="ECO:0000313" key="14">
    <source>
        <dbReference type="EMBL" id="OZG66297.1"/>
    </source>
</evidence>
<comment type="subcellular location">
    <subcellularLocation>
        <location evidence="1">Cell inner membrane</location>
        <topology evidence="1">Multi-pass membrane protein</topology>
    </subcellularLocation>
</comment>
<dbReference type="OrthoDB" id="9806127at2"/>
<protein>
    <submittedName>
        <fullName evidence="14">ABC transporter</fullName>
    </submittedName>
</protein>
<feature type="transmembrane region" description="Helical" evidence="11">
    <location>
        <begin position="311"/>
        <end position="331"/>
    </location>
</feature>
<evidence type="ECO:0000256" key="2">
    <source>
        <dbReference type="ARBA" id="ARBA00022448"/>
    </source>
</evidence>
<comment type="similarity">
    <text evidence="10">Belongs to the ABC transporter superfamily. Siderophore-Fe(3+) uptake transporter (SIUT) (TC 3.A.1.21) family.</text>
</comment>
<dbReference type="InterPro" id="IPR017871">
    <property type="entry name" value="ABC_transporter-like_CS"/>
</dbReference>
<dbReference type="AlphaFoldDB" id="A0A261G4D7"/>
<keyword evidence="4" id="KW-0997">Cell inner membrane</keyword>
<dbReference type="CDD" id="cd18548">
    <property type="entry name" value="ABC_6TM_Tm287_like"/>
    <property type="match status" value="1"/>
</dbReference>
<dbReference type="GO" id="GO:0005886">
    <property type="term" value="C:plasma membrane"/>
    <property type="evidence" value="ECO:0007669"/>
    <property type="project" value="UniProtKB-SubCell"/>
</dbReference>
<dbReference type="SUPFAM" id="SSF52540">
    <property type="entry name" value="P-loop containing nucleoside triphosphate hydrolases"/>
    <property type="match status" value="1"/>
</dbReference>
<dbReference type="PROSITE" id="PS50893">
    <property type="entry name" value="ABC_TRANSPORTER_2"/>
    <property type="match status" value="1"/>
</dbReference>
<feature type="domain" description="ABC transmembrane type-1" evidence="13">
    <location>
        <begin position="43"/>
        <end position="329"/>
    </location>
</feature>